<evidence type="ECO:0000313" key="7">
    <source>
        <dbReference type="EMBL" id="KSU84451.1"/>
    </source>
</evidence>
<keyword evidence="3 5" id="KW-0378">Hydrolase</keyword>
<keyword evidence="8" id="KW-1185">Reference proteome</keyword>
<proteinExistence type="inferred from homology"/>
<feature type="binding site" evidence="5">
    <location>
        <position position="160"/>
    </location>
    <ligand>
        <name>Zn(2+)</name>
        <dbReference type="ChEBI" id="CHEBI:29105"/>
    </ligand>
</feature>
<accession>A0A0V8JBT9</accession>
<dbReference type="SUPFAM" id="SSF109854">
    <property type="entry name" value="DinB/YfiT-like putative metalloenzymes"/>
    <property type="match status" value="1"/>
</dbReference>
<keyword evidence="1 5" id="KW-0963">Cytoplasm</keyword>
<gene>
    <name evidence="7" type="ORF">AS030_02550</name>
</gene>
<dbReference type="NCBIfam" id="NF009807">
    <property type="entry name" value="PRK13291.1"/>
    <property type="match status" value="1"/>
</dbReference>
<evidence type="ECO:0000313" key="8">
    <source>
        <dbReference type="Proteomes" id="UP000054099"/>
    </source>
</evidence>
<evidence type="ECO:0000259" key="6">
    <source>
        <dbReference type="Pfam" id="PF12867"/>
    </source>
</evidence>
<keyword evidence="2 5" id="KW-0479">Metal-binding</keyword>
<organism evidence="7 8">
    <name type="scientific">Fictibacillus enclensis</name>
    <dbReference type="NCBI Taxonomy" id="1017270"/>
    <lineage>
        <taxon>Bacteria</taxon>
        <taxon>Bacillati</taxon>
        <taxon>Bacillota</taxon>
        <taxon>Bacilli</taxon>
        <taxon>Bacillales</taxon>
        <taxon>Fictibacillaceae</taxon>
        <taxon>Fictibacillus</taxon>
    </lineage>
</organism>
<dbReference type="AlphaFoldDB" id="A0A0V8JBT9"/>
<feature type="domain" description="DinB-like" evidence="6">
    <location>
        <begin position="30"/>
        <end position="164"/>
    </location>
</feature>
<name>A0A0V8JBT9_9BACL</name>
<comment type="similarity">
    <text evidence="5">Belongs to the metal hydrolase YfiT family.</text>
</comment>
<dbReference type="InterPro" id="IPR024775">
    <property type="entry name" value="DinB-like"/>
</dbReference>
<feature type="binding site" evidence="5">
    <location>
        <position position="65"/>
    </location>
    <ligand>
        <name>Zn(2+)</name>
        <dbReference type="ChEBI" id="CHEBI:29105"/>
    </ligand>
</feature>
<dbReference type="GO" id="GO:0016787">
    <property type="term" value="F:hydrolase activity"/>
    <property type="evidence" value="ECO:0007669"/>
    <property type="project" value="UniProtKB-UniRule"/>
</dbReference>
<evidence type="ECO:0000256" key="1">
    <source>
        <dbReference type="ARBA" id="ARBA00022490"/>
    </source>
</evidence>
<evidence type="ECO:0000256" key="5">
    <source>
        <dbReference type="HAMAP-Rule" id="MF_01256"/>
    </source>
</evidence>
<comment type="cofactor">
    <cofactor evidence="5">
        <name>Zn(2+)</name>
        <dbReference type="ChEBI" id="CHEBI:29105"/>
    </cofactor>
    <text evidence="5">Binds 1 zinc ion per subunit.</text>
</comment>
<sequence>MMDLRYPIGLFNINQEITSKEINQWTSDIESAPQELKKAVKNLNGLQLDTPYRPGGWTVRQVVHHLADSHLNSYIRFKLALTEENPVIKPYEEALWAELPDSRLPIEISLPLLENLHARWVVLLKSLSPHDLTKTFTHPDSGVVTLAQNIGLYSWHSRHHISHITSLCTREGW</sequence>
<evidence type="ECO:0000256" key="2">
    <source>
        <dbReference type="ARBA" id="ARBA00022723"/>
    </source>
</evidence>
<dbReference type="GO" id="GO:0005737">
    <property type="term" value="C:cytoplasm"/>
    <property type="evidence" value="ECO:0007669"/>
    <property type="project" value="UniProtKB-SubCell"/>
</dbReference>
<evidence type="ECO:0000256" key="3">
    <source>
        <dbReference type="ARBA" id="ARBA00022801"/>
    </source>
</evidence>
<comment type="caution">
    <text evidence="7">The sequence shown here is derived from an EMBL/GenBank/DDBJ whole genome shotgun (WGS) entry which is preliminary data.</text>
</comment>
<keyword evidence="4 5" id="KW-0862">Zinc</keyword>
<dbReference type="OrthoDB" id="9796039at2"/>
<dbReference type="GO" id="GO:0008270">
    <property type="term" value="F:zinc ion binding"/>
    <property type="evidence" value="ECO:0007669"/>
    <property type="project" value="UniProtKB-UniRule"/>
</dbReference>
<dbReference type="RefSeq" id="WP_061968034.1">
    <property type="nucleotide sequence ID" value="NZ_FMAV01000001.1"/>
</dbReference>
<feature type="binding site" evidence="5">
    <location>
        <position position="156"/>
    </location>
    <ligand>
        <name>Zn(2+)</name>
        <dbReference type="ChEBI" id="CHEBI:29105"/>
    </ligand>
</feature>
<dbReference type="InterPro" id="IPR023774">
    <property type="entry name" value="Put_metal_dep_hydrolase_YfiT"/>
</dbReference>
<reference evidence="7 8" key="1">
    <citation type="journal article" date="2014" name="Antonie Van Leeuwenhoek">
        <title>Fictibacillus enclensis sp. nov., isolated from marine sediment.</title>
        <authorList>
            <person name="Dastager S.G."/>
            <person name="Mawlankar R."/>
            <person name="Srinivasan K."/>
            <person name="Tang S.K."/>
            <person name="Lee J.C."/>
            <person name="Ramana V.V."/>
            <person name="Shouche Y.S."/>
        </authorList>
    </citation>
    <scope>NUCLEOTIDE SEQUENCE [LARGE SCALE GENOMIC DNA]</scope>
    <source>
        <strain evidence="7 8">NIO-1003</strain>
    </source>
</reference>
<dbReference type="InterPro" id="IPR034660">
    <property type="entry name" value="DinB/YfiT-like"/>
</dbReference>
<comment type="subunit">
    <text evidence="5">Homodimer.</text>
</comment>
<dbReference type="Proteomes" id="UP000054099">
    <property type="component" value="Unassembled WGS sequence"/>
</dbReference>
<comment type="function">
    <text evidence="5">Possible metal-dependent hydrolase.</text>
</comment>
<dbReference type="Gene3D" id="1.20.120.450">
    <property type="entry name" value="dinb family like domain"/>
    <property type="match status" value="1"/>
</dbReference>
<dbReference type="Pfam" id="PF12867">
    <property type="entry name" value="DinB_2"/>
    <property type="match status" value="1"/>
</dbReference>
<protein>
    <recommendedName>
        <fullName evidence="5">Putative metal-dependent hydrolase AS030_02550</fullName>
        <ecNumber evidence="5">3.-.-.-</ecNumber>
    </recommendedName>
</protein>
<dbReference type="HAMAP" id="MF_01256">
    <property type="entry name" value="YfiT_hydrol"/>
    <property type="match status" value="1"/>
</dbReference>
<dbReference type="EMBL" id="LNQN01000001">
    <property type="protein sequence ID" value="KSU84451.1"/>
    <property type="molecule type" value="Genomic_DNA"/>
</dbReference>
<comment type="subcellular location">
    <subcellularLocation>
        <location evidence="5">Cytoplasm</location>
    </subcellularLocation>
</comment>
<dbReference type="EC" id="3.-.-.-" evidence="5"/>
<evidence type="ECO:0000256" key="4">
    <source>
        <dbReference type="ARBA" id="ARBA00022833"/>
    </source>
</evidence>